<reference evidence="2" key="1">
    <citation type="submission" date="2020-11" db="EMBL/GenBank/DDBJ databases">
        <authorList>
            <person name="Tran Van P."/>
        </authorList>
    </citation>
    <scope>NUCLEOTIDE SEQUENCE</scope>
</reference>
<sequence length="181" mass="20523">SVRGQPSPGRSGESRVVREPYPRHQPAPRYNAPRHPAPVRRVIPNHRQSHVVVPRYPRYFSGIRVYRPHGHAYPGYGFYYRDNDAFRWLAFTAITLVMLDQLSEDQQRRHEDAQIRAAQAPLGESIVWDDGSVSGSVTAVKEGTSTAGRYCREFRQTVLIGNESEEAYGTACQNPDGSWEI</sequence>
<feature type="non-terminal residue" evidence="2">
    <location>
        <position position="181"/>
    </location>
</feature>
<organism evidence="2">
    <name type="scientific">Cyprideis torosa</name>
    <dbReference type="NCBI Taxonomy" id="163714"/>
    <lineage>
        <taxon>Eukaryota</taxon>
        <taxon>Metazoa</taxon>
        <taxon>Ecdysozoa</taxon>
        <taxon>Arthropoda</taxon>
        <taxon>Crustacea</taxon>
        <taxon>Oligostraca</taxon>
        <taxon>Ostracoda</taxon>
        <taxon>Podocopa</taxon>
        <taxon>Podocopida</taxon>
        <taxon>Cytherocopina</taxon>
        <taxon>Cytheroidea</taxon>
        <taxon>Cytherideidae</taxon>
        <taxon>Cyprideis</taxon>
    </lineage>
</organism>
<feature type="region of interest" description="Disordered" evidence="1">
    <location>
        <begin position="1"/>
        <end position="37"/>
    </location>
</feature>
<proteinExistence type="predicted"/>
<evidence type="ECO:0000313" key="2">
    <source>
        <dbReference type="EMBL" id="CAD7239773.1"/>
    </source>
</evidence>
<accession>A0A7R9A1N9</accession>
<evidence type="ECO:0000256" key="1">
    <source>
        <dbReference type="SAM" id="MobiDB-lite"/>
    </source>
</evidence>
<name>A0A7R9A1N9_9CRUS</name>
<dbReference type="EMBL" id="OB740626">
    <property type="protein sequence ID" value="CAD7239773.1"/>
    <property type="molecule type" value="Genomic_DNA"/>
</dbReference>
<gene>
    <name evidence="2" type="ORF">CTOB1V02_LOCUS17588</name>
</gene>
<dbReference type="AlphaFoldDB" id="A0A7R9A1N9"/>
<feature type="non-terminal residue" evidence="2">
    <location>
        <position position="1"/>
    </location>
</feature>
<protein>
    <submittedName>
        <fullName evidence="2">Uncharacterized protein</fullName>
    </submittedName>
</protein>
<feature type="compositionally biased region" description="Basic and acidic residues" evidence="1">
    <location>
        <begin position="12"/>
        <end position="22"/>
    </location>
</feature>